<dbReference type="InterPro" id="IPR056594">
    <property type="entry name" value="AT5G49610-like_b-prop"/>
</dbReference>
<dbReference type="Gene3D" id="1.20.1280.50">
    <property type="match status" value="1"/>
</dbReference>
<dbReference type="AlphaFoldDB" id="A0AAD8RCV7"/>
<evidence type="ECO:0000313" key="4">
    <source>
        <dbReference type="EMBL" id="KAK1617922.1"/>
    </source>
</evidence>
<evidence type="ECO:0000313" key="5">
    <source>
        <dbReference type="Proteomes" id="UP001231189"/>
    </source>
</evidence>
<accession>A0AAD8RCV7</accession>
<keyword evidence="5" id="KW-1185">Reference proteome</keyword>
<organism evidence="4 5">
    <name type="scientific">Lolium multiflorum</name>
    <name type="common">Italian ryegrass</name>
    <name type="synonym">Lolium perenne subsp. multiflorum</name>
    <dbReference type="NCBI Taxonomy" id="4521"/>
    <lineage>
        <taxon>Eukaryota</taxon>
        <taxon>Viridiplantae</taxon>
        <taxon>Streptophyta</taxon>
        <taxon>Embryophyta</taxon>
        <taxon>Tracheophyta</taxon>
        <taxon>Spermatophyta</taxon>
        <taxon>Magnoliopsida</taxon>
        <taxon>Liliopsida</taxon>
        <taxon>Poales</taxon>
        <taxon>Poaceae</taxon>
        <taxon>BOP clade</taxon>
        <taxon>Pooideae</taxon>
        <taxon>Poodae</taxon>
        <taxon>Poeae</taxon>
        <taxon>Poeae Chloroplast Group 2 (Poeae type)</taxon>
        <taxon>Loliodinae</taxon>
        <taxon>Loliinae</taxon>
        <taxon>Lolium</taxon>
    </lineage>
</organism>
<dbReference type="Proteomes" id="UP001231189">
    <property type="component" value="Unassembled WGS sequence"/>
</dbReference>
<protein>
    <recommendedName>
        <fullName evidence="6">F-box domain-containing protein</fullName>
    </recommendedName>
</protein>
<proteinExistence type="predicted"/>
<evidence type="ECO:0000256" key="1">
    <source>
        <dbReference type="SAM" id="MobiDB-lite"/>
    </source>
</evidence>
<dbReference type="InterPro" id="IPR001810">
    <property type="entry name" value="F-box_dom"/>
</dbReference>
<dbReference type="Pfam" id="PF00646">
    <property type="entry name" value="F-box"/>
    <property type="match status" value="1"/>
</dbReference>
<dbReference type="PANTHER" id="PTHR32133">
    <property type="entry name" value="OS07G0120400 PROTEIN"/>
    <property type="match status" value="1"/>
</dbReference>
<dbReference type="SUPFAM" id="SSF81383">
    <property type="entry name" value="F-box domain"/>
    <property type="match status" value="1"/>
</dbReference>
<evidence type="ECO:0000259" key="3">
    <source>
        <dbReference type="Pfam" id="PF23635"/>
    </source>
</evidence>
<name>A0AAD8RCV7_LOLMU</name>
<feature type="domain" description="F-box" evidence="2">
    <location>
        <begin position="8"/>
        <end position="52"/>
    </location>
</feature>
<dbReference type="Pfam" id="PF23635">
    <property type="entry name" value="Beta-prop_AT5G49610-like"/>
    <property type="match status" value="1"/>
</dbReference>
<evidence type="ECO:0000259" key="2">
    <source>
        <dbReference type="Pfam" id="PF00646"/>
    </source>
</evidence>
<feature type="region of interest" description="Disordered" evidence="1">
    <location>
        <begin position="71"/>
        <end position="91"/>
    </location>
</feature>
<dbReference type="InterPro" id="IPR036047">
    <property type="entry name" value="F-box-like_dom_sf"/>
</dbReference>
<feature type="domain" description="F-box protein AT5G49610-like beta-propeller" evidence="3">
    <location>
        <begin position="207"/>
        <end position="339"/>
    </location>
</feature>
<gene>
    <name evidence="4" type="ORF">QYE76_023439</name>
</gene>
<feature type="compositionally biased region" description="Acidic residues" evidence="1">
    <location>
        <begin position="71"/>
        <end position="86"/>
    </location>
</feature>
<feature type="region of interest" description="Disordered" evidence="1">
    <location>
        <begin position="403"/>
        <end position="475"/>
    </location>
</feature>
<evidence type="ECO:0008006" key="6">
    <source>
        <dbReference type="Google" id="ProtNLM"/>
    </source>
</evidence>
<feature type="compositionally biased region" description="Polar residues" evidence="1">
    <location>
        <begin position="403"/>
        <end position="415"/>
    </location>
</feature>
<dbReference type="EMBL" id="JAUUTY010000006">
    <property type="protein sequence ID" value="KAK1617922.1"/>
    <property type="molecule type" value="Genomic_DNA"/>
</dbReference>
<comment type="caution">
    <text evidence="4">The sequence shown here is derived from an EMBL/GenBank/DDBJ whole genome shotgun (WGS) entry which is preliminary data.</text>
</comment>
<dbReference type="PANTHER" id="PTHR32133:SF408">
    <property type="entry name" value="OS07G0120400 PROTEIN"/>
    <property type="match status" value="1"/>
</dbReference>
<reference evidence="4" key="1">
    <citation type="submission" date="2023-07" db="EMBL/GenBank/DDBJ databases">
        <title>A chromosome-level genome assembly of Lolium multiflorum.</title>
        <authorList>
            <person name="Chen Y."/>
            <person name="Copetti D."/>
            <person name="Kolliker R."/>
            <person name="Studer B."/>
        </authorList>
    </citation>
    <scope>NUCLEOTIDE SEQUENCE</scope>
    <source>
        <strain evidence="4">02402/16</strain>
        <tissue evidence="4">Leaf</tissue>
    </source>
</reference>
<sequence length="475" mass="53229">MAAAVSDWELLPDDITREIFARVRPNEPLYIFQVAHLCKAWLRALSDPDFGRLLRERNVAPLPVGFLHDLEDYDDDDDEDDEDGNDSDGLPTFVPTITSPFFPNNVPDRRHWKVMDYRHGRGLFISTRDGDLGRKELLIWDSITGVQRRFPVAPQASESTYPGAAVVCAVPGCNHHPVCNGGDFKVALLFADPPFVDYFEDDPDIAEMKCFVYSSQTDTWIEESSLHGISEDLGSRPSVLAGQCLYFLSDGLVIFELDLSAHTLSLIDLPEMDEKPMDNDDSLILMITEDGGLGLIEANEGNIFIWSRDVSADGNATWSMTETFDHYDLFGKIGIEEHSLLGFAEGTRVFFVGTPQGNFAFELPHSMVPMKDPELVKRLLVEQNFSCVRPVVSFYTPFNGLQQNEVEQQRNQPNPNEDDEKQQATQAQTSSIQRANDMPISDEPSPKRQKKAADSVAMDRSSDDLGMYSSAKSDR</sequence>